<feature type="region of interest" description="Disordered" evidence="1">
    <location>
        <begin position="29"/>
        <end position="102"/>
    </location>
</feature>
<gene>
    <name evidence="2" type="ORF">TRITD_6Av1G047620</name>
</gene>
<dbReference type="EMBL" id="LT934121">
    <property type="protein sequence ID" value="VAI44224.1"/>
    <property type="molecule type" value="Genomic_DNA"/>
</dbReference>
<proteinExistence type="predicted"/>
<evidence type="ECO:0000313" key="2">
    <source>
        <dbReference type="EMBL" id="VAI44224.1"/>
    </source>
</evidence>
<reference evidence="2 3" key="1">
    <citation type="submission" date="2017-09" db="EMBL/GenBank/DDBJ databases">
        <authorList>
            <consortium name="International Durum Wheat Genome Sequencing Consortium (IDWGSC)"/>
            <person name="Milanesi L."/>
        </authorList>
    </citation>
    <scope>NUCLEOTIDE SEQUENCE [LARGE SCALE GENOMIC DNA]</scope>
    <source>
        <strain evidence="3">cv. Svevo</strain>
    </source>
</reference>
<organism evidence="2 3">
    <name type="scientific">Triticum turgidum subsp. durum</name>
    <name type="common">Durum wheat</name>
    <name type="synonym">Triticum durum</name>
    <dbReference type="NCBI Taxonomy" id="4567"/>
    <lineage>
        <taxon>Eukaryota</taxon>
        <taxon>Viridiplantae</taxon>
        <taxon>Streptophyta</taxon>
        <taxon>Embryophyta</taxon>
        <taxon>Tracheophyta</taxon>
        <taxon>Spermatophyta</taxon>
        <taxon>Magnoliopsida</taxon>
        <taxon>Liliopsida</taxon>
        <taxon>Poales</taxon>
        <taxon>Poaceae</taxon>
        <taxon>BOP clade</taxon>
        <taxon>Pooideae</taxon>
        <taxon>Triticodae</taxon>
        <taxon>Triticeae</taxon>
        <taxon>Triticinae</taxon>
        <taxon>Triticum</taxon>
    </lineage>
</organism>
<dbReference type="Gramene" id="TRITD6Av1G047620.1">
    <property type="protein sequence ID" value="TRITD6Av1G047620.1"/>
    <property type="gene ID" value="TRITD6Av1G047620"/>
</dbReference>
<sequence>MARPKRQRRPSMLAESWRHGRVTVRGVTVCGDGGASSGTEVEGRGGSVALRPGPTSSSPGYATSVGPAAWVIPPAPFRNNTKMKKPGSSAGDGGESALEPRAGAGHRWGMAAWWPSPAPRRPDRRRRCYSLAKSTVFAYSMMATG</sequence>
<dbReference type="AlphaFoldDB" id="A0A9R0XX65"/>
<keyword evidence="3" id="KW-1185">Reference proteome</keyword>
<accession>A0A9R0XX65</accession>
<evidence type="ECO:0000313" key="3">
    <source>
        <dbReference type="Proteomes" id="UP000324705"/>
    </source>
</evidence>
<evidence type="ECO:0000256" key="1">
    <source>
        <dbReference type="SAM" id="MobiDB-lite"/>
    </source>
</evidence>
<protein>
    <submittedName>
        <fullName evidence="2">Uncharacterized protein</fullName>
    </submittedName>
</protein>
<name>A0A9R0XX65_TRITD</name>
<dbReference type="Proteomes" id="UP000324705">
    <property type="component" value="Chromosome 6A"/>
</dbReference>